<name>A0A6L5YUP1_9RHOB</name>
<protein>
    <submittedName>
        <fullName evidence="3">Uncharacterized protein</fullName>
    </submittedName>
</protein>
<dbReference type="Proteomes" id="UP000474957">
    <property type="component" value="Unassembled WGS sequence"/>
</dbReference>
<comment type="caution">
    <text evidence="3">The sequence shown here is derived from an EMBL/GenBank/DDBJ whole genome shotgun (WGS) entry which is preliminary data.</text>
</comment>
<keyword evidence="4" id="KW-1185">Reference proteome</keyword>
<dbReference type="AlphaFoldDB" id="A0A6L5YUP1"/>
<dbReference type="RefSeq" id="WP_154443778.1">
    <property type="nucleotide sequence ID" value="NZ_WIND01000001.1"/>
</dbReference>
<evidence type="ECO:0000256" key="2">
    <source>
        <dbReference type="SAM" id="SignalP"/>
    </source>
</evidence>
<feature type="chain" id="PRO_5026732277" evidence="2">
    <location>
        <begin position="21"/>
        <end position="118"/>
    </location>
</feature>
<accession>A0A6L5YUP1</accession>
<feature type="signal peptide" evidence="2">
    <location>
        <begin position="1"/>
        <end position="20"/>
    </location>
</feature>
<keyword evidence="2" id="KW-0732">Signal</keyword>
<evidence type="ECO:0000313" key="3">
    <source>
        <dbReference type="EMBL" id="MSU88053.1"/>
    </source>
</evidence>
<reference evidence="3 4" key="1">
    <citation type="submission" date="2019-10" db="EMBL/GenBank/DDBJ databases">
        <title>Cognatihalovulum marinum gen. nov. sp. nov., a new member of the family Rhodobacteraceae isolated from deep seawater of the Northwest Indian Ocean.</title>
        <authorList>
            <person name="Ruan C."/>
            <person name="Wang J."/>
            <person name="Zheng X."/>
            <person name="Song L."/>
            <person name="Zhu Y."/>
            <person name="Huang Y."/>
            <person name="Lu Z."/>
            <person name="Du W."/>
            <person name="Huang L."/>
            <person name="Dai X."/>
        </authorList>
    </citation>
    <scope>NUCLEOTIDE SEQUENCE [LARGE SCALE GENOMIC DNA]</scope>
    <source>
        <strain evidence="3 4">2CG4</strain>
    </source>
</reference>
<feature type="region of interest" description="Disordered" evidence="1">
    <location>
        <begin position="99"/>
        <end position="118"/>
    </location>
</feature>
<evidence type="ECO:0000313" key="4">
    <source>
        <dbReference type="Proteomes" id="UP000474957"/>
    </source>
</evidence>
<proteinExistence type="predicted"/>
<gene>
    <name evidence="3" type="ORF">GE300_00300</name>
</gene>
<dbReference type="EMBL" id="WIND01000001">
    <property type="protein sequence ID" value="MSU88053.1"/>
    <property type="molecule type" value="Genomic_DNA"/>
</dbReference>
<sequence length="118" mass="11646">MERRTRFAAVFVTIAAAVFAAPSVSQDIAAAPNVGALANGPALGSPAAGEPTALTVVPPSDRPATTFAGAGAGLPKVAPDLGRHRGPFAAGAPLPVAMVTGPPPMPGTAEGAERTLWR</sequence>
<organism evidence="3 4">
    <name type="scientific">Halovulum marinum</name>
    <dbReference type="NCBI Taxonomy" id="2662447"/>
    <lineage>
        <taxon>Bacteria</taxon>
        <taxon>Pseudomonadati</taxon>
        <taxon>Pseudomonadota</taxon>
        <taxon>Alphaproteobacteria</taxon>
        <taxon>Rhodobacterales</taxon>
        <taxon>Paracoccaceae</taxon>
        <taxon>Halovulum</taxon>
    </lineage>
</organism>
<evidence type="ECO:0000256" key="1">
    <source>
        <dbReference type="SAM" id="MobiDB-lite"/>
    </source>
</evidence>